<keyword evidence="2" id="KW-1185">Reference proteome</keyword>
<dbReference type="PhylomeDB" id="A0A0G4F2B8"/>
<name>A0A0G4F2B8_VITBC</name>
<dbReference type="InParanoid" id="A0A0G4F2B8"/>
<proteinExistence type="predicted"/>
<reference evidence="1 2" key="1">
    <citation type="submission" date="2014-11" db="EMBL/GenBank/DDBJ databases">
        <authorList>
            <person name="Zhu J."/>
            <person name="Qi W."/>
            <person name="Song R."/>
        </authorList>
    </citation>
    <scope>NUCLEOTIDE SEQUENCE [LARGE SCALE GENOMIC DNA]</scope>
</reference>
<accession>A0A0G4F2B8</accession>
<dbReference type="EMBL" id="CDMY01000359">
    <property type="protein sequence ID" value="CEM05514.1"/>
    <property type="molecule type" value="Genomic_DNA"/>
</dbReference>
<dbReference type="AlphaFoldDB" id="A0A0G4F2B8"/>
<evidence type="ECO:0000313" key="1">
    <source>
        <dbReference type="EMBL" id="CEM05514.1"/>
    </source>
</evidence>
<gene>
    <name evidence="1" type="ORF">Vbra_2491</name>
</gene>
<organism evidence="1 2">
    <name type="scientific">Vitrella brassicaformis (strain CCMP3155)</name>
    <dbReference type="NCBI Taxonomy" id="1169540"/>
    <lineage>
        <taxon>Eukaryota</taxon>
        <taxon>Sar</taxon>
        <taxon>Alveolata</taxon>
        <taxon>Colpodellida</taxon>
        <taxon>Vitrellaceae</taxon>
        <taxon>Vitrella</taxon>
    </lineage>
</organism>
<dbReference type="VEuPathDB" id="CryptoDB:Vbra_2491"/>
<dbReference type="Proteomes" id="UP000041254">
    <property type="component" value="Unassembled WGS sequence"/>
</dbReference>
<evidence type="ECO:0000313" key="2">
    <source>
        <dbReference type="Proteomes" id="UP000041254"/>
    </source>
</evidence>
<sequence length="166" mass="18402">MAVAPRPFLLGPGDVPFLRTLIVRKAVRMATTNPGSAERAALHSQINNHTRQQELLLHTLDSAISMLRNDVKEYVDEALRRLGIADAIDFEFDVDGLEGGLRLIYLLHQGAAEWPAIGCLVRLAFNHRLTPRTTRPLRVPAESVPHAAAFHQLPLSMAIYRLIVSA</sequence>
<protein>
    <submittedName>
        <fullName evidence="1">Uncharacterized protein</fullName>
    </submittedName>
</protein>